<keyword evidence="1" id="KW-0472">Membrane</keyword>
<keyword evidence="1" id="KW-0812">Transmembrane</keyword>
<evidence type="ECO:0000313" key="2">
    <source>
        <dbReference type="EMBL" id="PTD96622.1"/>
    </source>
</evidence>
<sequence>MNTYNSPTRSSTRTSTSLDELRVLARTLLAKEQRRRRKLATGLASSASLIALAGGGLTQTAFAGSVTLSNTLPSFILMLLVFVVVGGFQTLNYLEQHALDVGDERNFLEAARQLLWEGKLPAATNGSPEDRFIARETTKIIEAERQAVALAPALWGSGLTPSRKL</sequence>
<name>A0A2T4IFR4_9RHOO</name>
<evidence type="ECO:0000256" key="1">
    <source>
        <dbReference type="SAM" id="Phobius"/>
    </source>
</evidence>
<keyword evidence="1" id="KW-1133">Transmembrane helix</keyword>
<dbReference type="Proteomes" id="UP000241193">
    <property type="component" value="Unassembled WGS sequence"/>
</dbReference>
<reference evidence="2 3" key="2">
    <citation type="submission" date="2018-04" db="EMBL/GenBank/DDBJ databases">
        <title>Thauera lacus sp. nov., isolated from an saline lake in Inner Mongolia, China.</title>
        <authorList>
            <person name="Liang Q.-Y."/>
        </authorList>
    </citation>
    <scope>NUCLEOTIDE SEQUENCE [LARGE SCALE GENOMIC DNA]</scope>
    <source>
        <strain evidence="2 3">D20</strain>
    </source>
</reference>
<dbReference type="AlphaFoldDB" id="A0A2T4IFR4"/>
<dbReference type="RefSeq" id="WP_107493023.1">
    <property type="nucleotide sequence ID" value="NZ_PZKC01000005.1"/>
</dbReference>
<reference evidence="2 3" key="1">
    <citation type="submission" date="2018-03" db="EMBL/GenBank/DDBJ databases">
        <authorList>
            <person name="Keele B.F."/>
        </authorList>
    </citation>
    <scope>NUCLEOTIDE SEQUENCE [LARGE SCALE GENOMIC DNA]</scope>
    <source>
        <strain evidence="2 3">D20</strain>
    </source>
</reference>
<keyword evidence="3" id="KW-1185">Reference proteome</keyword>
<protein>
    <submittedName>
        <fullName evidence="2">Uncharacterized protein</fullName>
    </submittedName>
</protein>
<dbReference type="EMBL" id="PZKC01000005">
    <property type="protein sequence ID" value="PTD96622.1"/>
    <property type="molecule type" value="Genomic_DNA"/>
</dbReference>
<proteinExistence type="predicted"/>
<dbReference type="OrthoDB" id="9924895at2"/>
<evidence type="ECO:0000313" key="3">
    <source>
        <dbReference type="Proteomes" id="UP000241193"/>
    </source>
</evidence>
<comment type="caution">
    <text evidence="2">The sequence shown here is derived from an EMBL/GenBank/DDBJ whole genome shotgun (WGS) entry which is preliminary data.</text>
</comment>
<feature type="transmembrane region" description="Helical" evidence="1">
    <location>
        <begin position="39"/>
        <end position="62"/>
    </location>
</feature>
<gene>
    <name evidence="2" type="ORF">C8261_07350</name>
</gene>
<organism evidence="2 3">
    <name type="scientific">Pseudothauera lacus</name>
    <dbReference type="NCBI Taxonomy" id="2136175"/>
    <lineage>
        <taxon>Bacteria</taxon>
        <taxon>Pseudomonadati</taxon>
        <taxon>Pseudomonadota</taxon>
        <taxon>Betaproteobacteria</taxon>
        <taxon>Rhodocyclales</taxon>
        <taxon>Zoogloeaceae</taxon>
        <taxon>Pseudothauera</taxon>
    </lineage>
</organism>
<accession>A0A2T4IFR4</accession>
<feature type="transmembrane region" description="Helical" evidence="1">
    <location>
        <begin position="74"/>
        <end position="94"/>
    </location>
</feature>